<protein>
    <submittedName>
        <fullName evidence="1">Uncharacterized protein</fullName>
    </submittedName>
</protein>
<name>A0A974HQQ3_XENLA</name>
<dbReference type="AlphaFoldDB" id="A0A974HQQ3"/>
<proteinExistence type="predicted"/>
<organism evidence="1 2">
    <name type="scientific">Xenopus laevis</name>
    <name type="common">African clawed frog</name>
    <dbReference type="NCBI Taxonomy" id="8355"/>
    <lineage>
        <taxon>Eukaryota</taxon>
        <taxon>Metazoa</taxon>
        <taxon>Chordata</taxon>
        <taxon>Craniata</taxon>
        <taxon>Vertebrata</taxon>
        <taxon>Euteleostomi</taxon>
        <taxon>Amphibia</taxon>
        <taxon>Batrachia</taxon>
        <taxon>Anura</taxon>
        <taxon>Pipoidea</taxon>
        <taxon>Pipidae</taxon>
        <taxon>Xenopodinae</taxon>
        <taxon>Xenopus</taxon>
        <taxon>Xenopus</taxon>
    </lineage>
</organism>
<evidence type="ECO:0000313" key="1">
    <source>
        <dbReference type="EMBL" id="OCT86418.1"/>
    </source>
</evidence>
<sequence length="79" mass="8845">MLLPDFRCTRLLCLNLATEAAVEWRATAWEGARGEGCTQSGLKIKCWKPHLQAVTRIDVTGRAGKAMTLDTSLEEFRNH</sequence>
<accession>A0A974HQQ3</accession>
<dbReference type="Proteomes" id="UP000694892">
    <property type="component" value="Chromosome 3S"/>
</dbReference>
<evidence type="ECO:0000313" key="2">
    <source>
        <dbReference type="Proteomes" id="UP000694892"/>
    </source>
</evidence>
<dbReference type="EMBL" id="CM004471">
    <property type="protein sequence ID" value="OCT86418.1"/>
    <property type="molecule type" value="Genomic_DNA"/>
</dbReference>
<gene>
    <name evidence="1" type="ORF">XELAEV_18020101mg</name>
</gene>
<reference evidence="2" key="1">
    <citation type="journal article" date="2016" name="Nature">
        <title>Genome evolution in the allotetraploid frog Xenopus laevis.</title>
        <authorList>
            <person name="Session A.M."/>
            <person name="Uno Y."/>
            <person name="Kwon T."/>
            <person name="Chapman J.A."/>
            <person name="Toyoda A."/>
            <person name="Takahashi S."/>
            <person name="Fukui A."/>
            <person name="Hikosaka A."/>
            <person name="Suzuki A."/>
            <person name="Kondo M."/>
            <person name="van Heeringen S.J."/>
            <person name="Quigley I."/>
            <person name="Heinz S."/>
            <person name="Ogino H."/>
            <person name="Ochi H."/>
            <person name="Hellsten U."/>
            <person name="Lyons J.B."/>
            <person name="Simakov O."/>
            <person name="Putnam N."/>
            <person name="Stites J."/>
            <person name="Kuroki Y."/>
            <person name="Tanaka T."/>
            <person name="Michiue T."/>
            <person name="Watanabe M."/>
            <person name="Bogdanovic O."/>
            <person name="Lister R."/>
            <person name="Georgiou G."/>
            <person name="Paranjpe S.S."/>
            <person name="van Kruijsbergen I."/>
            <person name="Shu S."/>
            <person name="Carlson J."/>
            <person name="Kinoshita T."/>
            <person name="Ohta Y."/>
            <person name="Mawaribuchi S."/>
            <person name="Jenkins J."/>
            <person name="Grimwood J."/>
            <person name="Schmutz J."/>
            <person name="Mitros T."/>
            <person name="Mozaffari S.V."/>
            <person name="Suzuki Y."/>
            <person name="Haramoto Y."/>
            <person name="Yamamoto T.S."/>
            <person name="Takagi C."/>
            <person name="Heald R."/>
            <person name="Miller K."/>
            <person name="Haudenschild C."/>
            <person name="Kitzman J."/>
            <person name="Nakayama T."/>
            <person name="Izutsu Y."/>
            <person name="Robert J."/>
            <person name="Fortriede J."/>
            <person name="Burns K."/>
            <person name="Lotay V."/>
            <person name="Karimi K."/>
            <person name="Yasuoka Y."/>
            <person name="Dichmann D.S."/>
            <person name="Flajnik M.F."/>
            <person name="Houston D.W."/>
            <person name="Shendure J."/>
            <person name="DuPasquier L."/>
            <person name="Vize P.D."/>
            <person name="Zorn A.M."/>
            <person name="Ito M."/>
            <person name="Marcotte E.M."/>
            <person name="Wallingford J.B."/>
            <person name="Ito Y."/>
            <person name="Asashima M."/>
            <person name="Ueno N."/>
            <person name="Matsuda Y."/>
            <person name="Veenstra G.J."/>
            <person name="Fujiyama A."/>
            <person name="Harland R.M."/>
            <person name="Taira M."/>
            <person name="Rokhsar D.S."/>
        </authorList>
    </citation>
    <scope>NUCLEOTIDE SEQUENCE [LARGE SCALE GENOMIC DNA]</scope>
    <source>
        <strain evidence="2">J</strain>
    </source>
</reference>